<gene>
    <name evidence="2" type="ORF">VDAG_07707</name>
</gene>
<reference evidence="2 3" key="1">
    <citation type="submission" date="2008-03" db="EMBL/GenBank/DDBJ databases">
        <title>The Genome Sequence of Verticillium dahliae VdLs.17.</title>
        <authorList>
            <consortium name="The Broad Institute Genome Sequencing Platform"/>
            <person name="Ma L.-J.J."/>
            <person name="Klosterman S.J."/>
            <person name="Subbarao K."/>
            <person name="Dobinson K."/>
            <person name="Veronese P."/>
            <person name="Kang S."/>
            <person name="Gold S.E."/>
            <person name="Young S."/>
            <person name="Jaffe D."/>
            <person name="Gnerre S."/>
            <person name="Berlin A."/>
            <person name="Heiman D."/>
            <person name="Hepburn T."/>
            <person name="Sykes S."/>
            <person name="Alvarado L."/>
            <person name="Kodira C.D."/>
            <person name="Lander E."/>
            <person name="Galagan J."/>
            <person name="Nusbaum C."/>
            <person name="Birren B."/>
        </authorList>
    </citation>
    <scope>NUCLEOTIDE SEQUENCE [LARGE SCALE GENOMIC DNA]</scope>
    <source>
        <strain evidence="3">VdLs.17 / ATCC MYA-4575 / FGSC 10137</strain>
    </source>
</reference>
<evidence type="ECO:0000313" key="2">
    <source>
        <dbReference type="EMBL" id="EGY16543.1"/>
    </source>
</evidence>
<dbReference type="HOGENOM" id="CLU_1887336_0_0_1"/>
<name>G2XBS1_VERDV</name>
<evidence type="ECO:0000256" key="1">
    <source>
        <dbReference type="SAM" id="MobiDB-lite"/>
    </source>
</evidence>
<feature type="compositionally biased region" description="Polar residues" evidence="1">
    <location>
        <begin position="57"/>
        <end position="68"/>
    </location>
</feature>
<feature type="compositionally biased region" description="Polar residues" evidence="1">
    <location>
        <begin position="39"/>
        <end position="50"/>
    </location>
</feature>
<protein>
    <submittedName>
        <fullName evidence="2">Uncharacterized protein</fullName>
    </submittedName>
</protein>
<dbReference type="GeneID" id="20709170"/>
<accession>G2XBS1</accession>
<keyword evidence="3" id="KW-1185">Reference proteome</keyword>
<evidence type="ECO:0000313" key="3">
    <source>
        <dbReference type="Proteomes" id="UP000001611"/>
    </source>
</evidence>
<feature type="region of interest" description="Disordered" evidence="1">
    <location>
        <begin position="39"/>
        <end position="135"/>
    </location>
</feature>
<dbReference type="RefSeq" id="XP_009654907.1">
    <property type="nucleotide sequence ID" value="XM_009656612.1"/>
</dbReference>
<sequence length="135" mass="14519">MSAEIVPLQNDASQRNVYSLAKATHDRIKALEDVMGRVNSGTQSLVSKTSTIERRLPTSSPLARTSSVAELKSPFRTTQQTPTKGFPPVHSIVLHSRRFSLGGAPPRPLFQPTPAKSLSQTPVKSSSQQSPATGL</sequence>
<dbReference type="AlphaFoldDB" id="G2XBS1"/>
<dbReference type="Proteomes" id="UP000001611">
    <property type="component" value="Unassembled WGS sequence"/>
</dbReference>
<reference evidence="3" key="2">
    <citation type="journal article" date="2011" name="PLoS Pathog.">
        <title>Comparative genomics yields insights into niche adaptation of plant vascular wilt pathogens.</title>
        <authorList>
            <person name="Klosterman S.J."/>
            <person name="Subbarao K.V."/>
            <person name="Kang S."/>
            <person name="Veronese P."/>
            <person name="Gold S.E."/>
            <person name="Thomma B.P.H.J."/>
            <person name="Chen Z."/>
            <person name="Henrissat B."/>
            <person name="Lee Y.-H."/>
            <person name="Park J."/>
            <person name="Garcia-Pedrajas M.D."/>
            <person name="Barbara D.J."/>
            <person name="Anchieta A."/>
            <person name="de Jonge R."/>
            <person name="Santhanam P."/>
            <person name="Maruthachalam K."/>
            <person name="Atallah Z."/>
            <person name="Amyotte S.G."/>
            <person name="Paz Z."/>
            <person name="Inderbitzin P."/>
            <person name="Hayes R.J."/>
            <person name="Heiman D.I."/>
            <person name="Young S."/>
            <person name="Zeng Q."/>
            <person name="Engels R."/>
            <person name="Galagan J."/>
            <person name="Cuomo C.A."/>
            <person name="Dobinson K.F."/>
            <person name="Ma L.-J."/>
        </authorList>
    </citation>
    <scope>NUCLEOTIDE SEQUENCE [LARGE SCALE GENOMIC DNA]</scope>
    <source>
        <strain evidence="3">VdLs.17 / ATCC MYA-4575 / FGSC 10137</strain>
    </source>
</reference>
<dbReference type="InParanoid" id="G2XBS1"/>
<dbReference type="KEGG" id="vda:VDAG_07707"/>
<organism evidence="2 3">
    <name type="scientific">Verticillium dahliae (strain VdLs.17 / ATCC MYA-4575 / FGSC 10137)</name>
    <name type="common">Verticillium wilt</name>
    <dbReference type="NCBI Taxonomy" id="498257"/>
    <lineage>
        <taxon>Eukaryota</taxon>
        <taxon>Fungi</taxon>
        <taxon>Dikarya</taxon>
        <taxon>Ascomycota</taxon>
        <taxon>Pezizomycotina</taxon>
        <taxon>Sordariomycetes</taxon>
        <taxon>Hypocreomycetidae</taxon>
        <taxon>Glomerellales</taxon>
        <taxon>Plectosphaerellaceae</taxon>
        <taxon>Verticillium</taxon>
    </lineage>
</organism>
<dbReference type="EMBL" id="DS572711">
    <property type="protein sequence ID" value="EGY16543.1"/>
    <property type="molecule type" value="Genomic_DNA"/>
</dbReference>
<proteinExistence type="predicted"/>
<feature type="compositionally biased region" description="Polar residues" evidence="1">
    <location>
        <begin position="114"/>
        <end position="135"/>
    </location>
</feature>